<evidence type="ECO:0000256" key="5">
    <source>
        <dbReference type="ARBA" id="ARBA00022927"/>
    </source>
</evidence>
<keyword evidence="5" id="KW-0653">Protein transport</keyword>
<dbReference type="AlphaFoldDB" id="F3YYC9"/>
<dbReference type="InterPro" id="IPR007831">
    <property type="entry name" value="T2SS_GspE_N"/>
</dbReference>
<evidence type="ECO:0000256" key="7">
    <source>
        <dbReference type="ARBA" id="ARBA00024382"/>
    </source>
</evidence>
<dbReference type="CDD" id="cd01129">
    <property type="entry name" value="PulE-GspE-like"/>
    <property type="match status" value="1"/>
</dbReference>
<dbReference type="SMART" id="SM00382">
    <property type="entry name" value="AAA"/>
    <property type="match status" value="1"/>
</dbReference>
<dbReference type="Pfam" id="PF00437">
    <property type="entry name" value="T2SSE"/>
    <property type="match status" value="1"/>
</dbReference>
<feature type="domain" description="Bacterial type II secretion system protein E" evidence="10">
    <location>
        <begin position="406"/>
        <end position="420"/>
    </location>
</feature>
<dbReference type="RefSeq" id="WP_014259373.1">
    <property type="nucleotide sequence ID" value="NC_016629.1"/>
</dbReference>
<dbReference type="PROSITE" id="PS00662">
    <property type="entry name" value="T2SP_E"/>
    <property type="match status" value="1"/>
</dbReference>
<dbReference type="SUPFAM" id="SSF160246">
    <property type="entry name" value="EspE N-terminal domain-like"/>
    <property type="match status" value="1"/>
</dbReference>
<keyword evidence="2" id="KW-0813">Transport</keyword>
<dbReference type="GO" id="GO:0015628">
    <property type="term" value="P:protein secretion by the type II secretion system"/>
    <property type="evidence" value="ECO:0007669"/>
    <property type="project" value="InterPro"/>
</dbReference>
<dbReference type="InterPro" id="IPR001482">
    <property type="entry name" value="T2SS/T4SS_dom"/>
</dbReference>
<dbReference type="eggNOG" id="COG2804">
    <property type="taxonomic scope" value="Bacteria"/>
</dbReference>
<comment type="catalytic activity">
    <reaction evidence="8">
        <text>ATP + H2O + cellular proteinSide 1 = ADP + phosphate + cellular proteinSide 2.</text>
        <dbReference type="EC" id="7.4.2.8"/>
    </reaction>
</comment>
<dbReference type="Gene3D" id="3.40.50.300">
    <property type="entry name" value="P-loop containing nucleotide triphosphate hydrolases"/>
    <property type="match status" value="1"/>
</dbReference>
<dbReference type="PANTHER" id="PTHR30258">
    <property type="entry name" value="TYPE II SECRETION SYSTEM PROTEIN GSPE-RELATED"/>
    <property type="match status" value="1"/>
</dbReference>
<dbReference type="EC" id="7.4.2.8" evidence="7"/>
<dbReference type="GO" id="GO:0015627">
    <property type="term" value="C:type II protein secretion system complex"/>
    <property type="evidence" value="ECO:0007669"/>
    <property type="project" value="InterPro"/>
</dbReference>
<dbReference type="InterPro" id="IPR003593">
    <property type="entry name" value="AAA+_ATPase"/>
</dbReference>
<protein>
    <recommendedName>
        <fullName evidence="7">protein-secreting ATPase</fullName>
        <ecNumber evidence="7">7.4.2.8</ecNumber>
    </recommendedName>
</protein>
<organism evidence="11 12">
    <name type="scientific">Desulfocurvibacter africanus subsp. africanus str. Walvis Bay</name>
    <dbReference type="NCBI Taxonomy" id="690850"/>
    <lineage>
        <taxon>Bacteria</taxon>
        <taxon>Pseudomonadati</taxon>
        <taxon>Thermodesulfobacteriota</taxon>
        <taxon>Desulfovibrionia</taxon>
        <taxon>Desulfovibrionales</taxon>
        <taxon>Desulfovibrionaceae</taxon>
        <taxon>Desulfocurvibacter</taxon>
    </lineage>
</organism>
<dbReference type="KEGG" id="daf:Desaf_1234"/>
<reference evidence="11 12" key="1">
    <citation type="journal article" date="2011" name="J. Bacteriol.">
        <title>Genome sequence of the mercury-methylating and pleomorphic Desulfovibrio africanus Strain Walvis Bay.</title>
        <authorList>
            <person name="Brown S.D."/>
            <person name="Wall J.D."/>
            <person name="Kucken A.M."/>
            <person name="Gilmour C.C."/>
            <person name="Podar M."/>
            <person name="Brandt C.C."/>
            <person name="Teshima H."/>
            <person name="Detter J.C."/>
            <person name="Han C.S."/>
            <person name="Land M.L."/>
            <person name="Lucas S."/>
            <person name="Han J."/>
            <person name="Pennacchio L."/>
            <person name="Nolan M."/>
            <person name="Pitluck S."/>
            <person name="Woyke T."/>
            <person name="Goodwin L."/>
            <person name="Palumbo A.V."/>
            <person name="Elias D.A."/>
        </authorList>
    </citation>
    <scope>NUCLEOTIDE SEQUENCE [LARGE SCALE GENOMIC DNA]</scope>
    <source>
        <strain evidence="11 12">Walvis Bay</strain>
    </source>
</reference>
<keyword evidence="6" id="KW-1278">Translocase</keyword>
<dbReference type="Gene3D" id="3.30.450.90">
    <property type="match status" value="1"/>
</dbReference>
<accession>F3YYC9</accession>
<evidence type="ECO:0000313" key="12">
    <source>
        <dbReference type="Proteomes" id="UP000007844"/>
    </source>
</evidence>
<evidence type="ECO:0000259" key="10">
    <source>
        <dbReference type="PROSITE" id="PS00662"/>
    </source>
</evidence>
<keyword evidence="12" id="KW-1185">Reference proteome</keyword>
<dbReference type="InterPro" id="IPR037257">
    <property type="entry name" value="T2SS_E_N_sf"/>
</dbReference>
<evidence type="ECO:0000256" key="8">
    <source>
        <dbReference type="ARBA" id="ARBA00034006"/>
    </source>
</evidence>
<dbReference type="FunFam" id="3.40.50.300:FF:000398">
    <property type="entry name" value="Type IV pilus assembly ATPase PilB"/>
    <property type="match status" value="1"/>
</dbReference>
<dbReference type="InterPro" id="IPR013369">
    <property type="entry name" value="T2SS_GspE"/>
</dbReference>
<evidence type="ECO:0000256" key="4">
    <source>
        <dbReference type="ARBA" id="ARBA00022840"/>
    </source>
</evidence>
<dbReference type="NCBIfam" id="TIGR02533">
    <property type="entry name" value="type_II_gspE"/>
    <property type="match status" value="1"/>
</dbReference>
<dbReference type="Pfam" id="PF05157">
    <property type="entry name" value="MshEN"/>
    <property type="match status" value="1"/>
</dbReference>
<evidence type="ECO:0000313" key="11">
    <source>
        <dbReference type="EMBL" id="EGJ49573.1"/>
    </source>
</evidence>
<evidence type="ECO:0000256" key="1">
    <source>
        <dbReference type="ARBA" id="ARBA00006611"/>
    </source>
</evidence>
<dbReference type="Gene3D" id="3.30.300.160">
    <property type="entry name" value="Type II secretion system, protein E, N-terminal domain"/>
    <property type="match status" value="1"/>
</dbReference>
<dbReference type="GO" id="GO:0005886">
    <property type="term" value="C:plasma membrane"/>
    <property type="evidence" value="ECO:0007669"/>
    <property type="project" value="TreeGrafter"/>
</dbReference>
<dbReference type="InterPro" id="IPR027417">
    <property type="entry name" value="P-loop_NTPase"/>
</dbReference>
<evidence type="ECO:0000256" key="3">
    <source>
        <dbReference type="ARBA" id="ARBA00022741"/>
    </source>
</evidence>
<gene>
    <name evidence="11" type="ORF">Desaf_1234</name>
</gene>
<feature type="region of interest" description="Disordered" evidence="9">
    <location>
        <begin position="16"/>
        <end position="63"/>
    </location>
</feature>
<keyword evidence="4" id="KW-0067">ATP-binding</keyword>
<dbReference type="FunFam" id="3.30.450.90:FF:000001">
    <property type="entry name" value="Type II secretion system ATPase GspE"/>
    <property type="match status" value="1"/>
</dbReference>
<dbReference type="HOGENOM" id="CLU_013446_10_6_7"/>
<comment type="similarity">
    <text evidence="1">Belongs to the GSP E family.</text>
</comment>
<evidence type="ECO:0000256" key="9">
    <source>
        <dbReference type="SAM" id="MobiDB-lite"/>
    </source>
</evidence>
<name>F3YYC9_DESAF</name>
<dbReference type="Proteomes" id="UP000007844">
    <property type="component" value="Chromosome"/>
</dbReference>
<evidence type="ECO:0000256" key="2">
    <source>
        <dbReference type="ARBA" id="ARBA00022448"/>
    </source>
</evidence>
<dbReference type="GO" id="GO:0008564">
    <property type="term" value="F:protein-exporting ATPase activity"/>
    <property type="evidence" value="ECO:0007669"/>
    <property type="project" value="UniProtKB-EC"/>
</dbReference>
<dbReference type="SUPFAM" id="SSF52540">
    <property type="entry name" value="P-loop containing nucleoside triphosphate hydrolases"/>
    <property type="match status" value="1"/>
</dbReference>
<keyword evidence="3" id="KW-0547">Nucleotide-binding</keyword>
<dbReference type="GO" id="GO:0016887">
    <property type="term" value="F:ATP hydrolysis activity"/>
    <property type="evidence" value="ECO:0007669"/>
    <property type="project" value="TreeGrafter"/>
</dbReference>
<dbReference type="GO" id="GO:0005524">
    <property type="term" value="F:ATP binding"/>
    <property type="evidence" value="ECO:0007669"/>
    <property type="project" value="UniProtKB-KW"/>
</dbReference>
<dbReference type="EMBL" id="CP003221">
    <property type="protein sequence ID" value="EGJ49573.1"/>
    <property type="molecule type" value="Genomic_DNA"/>
</dbReference>
<dbReference type="PANTHER" id="PTHR30258:SF2">
    <property type="entry name" value="COMG OPERON PROTEIN 1"/>
    <property type="match status" value="1"/>
</dbReference>
<proteinExistence type="inferred from homology"/>
<evidence type="ECO:0000256" key="6">
    <source>
        <dbReference type="ARBA" id="ARBA00022967"/>
    </source>
</evidence>
<sequence>MSVTLREQMGRVRAMLNPADSSDAKLSGEVGSGQVRLDNDAPFQTYPPPSLGKPDSGGREPSPEELALELGLRFVPHVEEGWLDLSLVRGLPIAYLKQNLVLPVKGEAGCLLVLVGNPLRVEVMDELRLILTDGGADGRAKAEVNFAMAPAEVILEAINQTFAQADSRADQIIQDLGVEEDDDRLLSELERGGSEDLLDETSNAPVIKLVNHILAQAVKSRASDIHVEPFKNELLVRFRLDGVLHNILHLPKRLQAPVASRIKIMAKLNIAEKRLPQDGRIEVRIGNRQVDLRVSSLPTAFGERVVMRLLEKNARLLSLEELGMGPDHHAEMRRLTQLSHGIILVTGPTGSGKTTTLYAALSSINSPDKNILTIEDPIEYQLDGIGQMQVNAKIDLTFAKGLRSMVRQDPDVILVGEIRDRETAEIAIQASLTGHLVFSTLHTNDAPSAVTRLIDIGIEPFLVSSAVRTIIAQRLVRVLCPACKREDTPTAKELREMGLCGDAASVVHRAVGCSECMQTGYRGRTSIYEFMRLTESLQDLVVRNSDANQIRKLALSEGMCTLRQDGIRRVLNGVTTLDEVMRVTLL</sequence>
<dbReference type="STRING" id="690850.Desaf_1234"/>